<reference evidence="2" key="2">
    <citation type="submission" date="2023-05" db="EMBL/GenBank/DDBJ databases">
        <authorList>
            <consortium name="Lawrence Berkeley National Laboratory"/>
            <person name="Steindorff A."/>
            <person name="Hensen N."/>
            <person name="Bonometti L."/>
            <person name="Westerberg I."/>
            <person name="Brannstrom I.O."/>
            <person name="Guillou S."/>
            <person name="Cros-Aarteil S."/>
            <person name="Calhoun S."/>
            <person name="Haridas S."/>
            <person name="Kuo A."/>
            <person name="Mondo S."/>
            <person name="Pangilinan J."/>
            <person name="Riley R."/>
            <person name="Labutti K."/>
            <person name="Andreopoulos B."/>
            <person name="Lipzen A."/>
            <person name="Chen C."/>
            <person name="Yanf M."/>
            <person name="Daum C."/>
            <person name="Ng V."/>
            <person name="Clum A."/>
            <person name="Ohm R."/>
            <person name="Martin F."/>
            <person name="Silar P."/>
            <person name="Natvig D."/>
            <person name="Lalanne C."/>
            <person name="Gautier V."/>
            <person name="Ament-Velasquez S.L."/>
            <person name="Kruys A."/>
            <person name="Hutchinson M.I."/>
            <person name="Powell A.J."/>
            <person name="Barry K."/>
            <person name="Miller A.N."/>
            <person name="Grigoriev I.V."/>
            <person name="Debuchy R."/>
            <person name="Gladieux P."/>
            <person name="Thoren M.H."/>
            <person name="Johannesson H."/>
        </authorList>
    </citation>
    <scope>NUCLEOTIDE SEQUENCE</scope>
    <source>
        <strain evidence="2">CBS 731.68</strain>
    </source>
</reference>
<name>A0AAN6U334_9PEZI</name>
<evidence type="ECO:0000313" key="3">
    <source>
        <dbReference type="Proteomes" id="UP001302602"/>
    </source>
</evidence>
<gene>
    <name evidence="2" type="ORF">N657DRAFT_678637</name>
</gene>
<dbReference type="GeneID" id="87832858"/>
<comment type="caution">
    <text evidence="2">The sequence shown here is derived from an EMBL/GenBank/DDBJ whole genome shotgun (WGS) entry which is preliminary data.</text>
</comment>
<proteinExistence type="predicted"/>
<evidence type="ECO:0000256" key="1">
    <source>
        <dbReference type="SAM" id="MobiDB-lite"/>
    </source>
</evidence>
<feature type="region of interest" description="Disordered" evidence="1">
    <location>
        <begin position="1"/>
        <end position="35"/>
    </location>
</feature>
<dbReference type="AlphaFoldDB" id="A0AAN6U334"/>
<dbReference type="RefSeq" id="XP_062649306.1">
    <property type="nucleotide sequence ID" value="XM_062796090.1"/>
</dbReference>
<reference evidence="2" key="1">
    <citation type="journal article" date="2023" name="Mol. Phylogenet. Evol.">
        <title>Genome-scale phylogeny and comparative genomics of the fungal order Sordariales.</title>
        <authorList>
            <person name="Hensen N."/>
            <person name="Bonometti L."/>
            <person name="Westerberg I."/>
            <person name="Brannstrom I.O."/>
            <person name="Guillou S."/>
            <person name="Cros-Aarteil S."/>
            <person name="Calhoun S."/>
            <person name="Haridas S."/>
            <person name="Kuo A."/>
            <person name="Mondo S."/>
            <person name="Pangilinan J."/>
            <person name="Riley R."/>
            <person name="LaButti K."/>
            <person name="Andreopoulos B."/>
            <person name="Lipzen A."/>
            <person name="Chen C."/>
            <person name="Yan M."/>
            <person name="Daum C."/>
            <person name="Ng V."/>
            <person name="Clum A."/>
            <person name="Steindorff A."/>
            <person name="Ohm R.A."/>
            <person name="Martin F."/>
            <person name="Silar P."/>
            <person name="Natvig D.O."/>
            <person name="Lalanne C."/>
            <person name="Gautier V."/>
            <person name="Ament-Velasquez S.L."/>
            <person name="Kruys A."/>
            <person name="Hutchinson M.I."/>
            <person name="Powell A.J."/>
            <person name="Barry K."/>
            <person name="Miller A.N."/>
            <person name="Grigoriev I.V."/>
            <person name="Debuchy R."/>
            <person name="Gladieux P."/>
            <person name="Hiltunen Thoren M."/>
            <person name="Johannesson H."/>
        </authorList>
    </citation>
    <scope>NUCLEOTIDE SEQUENCE</scope>
    <source>
        <strain evidence="2">CBS 731.68</strain>
    </source>
</reference>
<accession>A0AAN6U334</accession>
<sequence>MLDNPGQIRRDSSRLADANPASDAGGNDSDDDDLVPDLSVSLLSMPRFTTEHKQAQHDAWVPFAQFLAQLPGLQDLVYACTSRTPACVPTALHQHHSRSCLHMRAFILSSLDHQQVEQVHGIDPDEFALVTSPCLYRINTTSEIDTQSAFA</sequence>
<evidence type="ECO:0000313" key="2">
    <source>
        <dbReference type="EMBL" id="KAK4125535.1"/>
    </source>
</evidence>
<organism evidence="2 3">
    <name type="scientific">Parathielavia appendiculata</name>
    <dbReference type="NCBI Taxonomy" id="2587402"/>
    <lineage>
        <taxon>Eukaryota</taxon>
        <taxon>Fungi</taxon>
        <taxon>Dikarya</taxon>
        <taxon>Ascomycota</taxon>
        <taxon>Pezizomycotina</taxon>
        <taxon>Sordariomycetes</taxon>
        <taxon>Sordariomycetidae</taxon>
        <taxon>Sordariales</taxon>
        <taxon>Chaetomiaceae</taxon>
        <taxon>Parathielavia</taxon>
    </lineage>
</organism>
<dbReference type="EMBL" id="MU853225">
    <property type="protein sequence ID" value="KAK4125535.1"/>
    <property type="molecule type" value="Genomic_DNA"/>
</dbReference>
<protein>
    <submittedName>
        <fullName evidence="2">Uncharacterized protein</fullName>
    </submittedName>
</protein>
<dbReference type="Proteomes" id="UP001302602">
    <property type="component" value="Unassembled WGS sequence"/>
</dbReference>
<keyword evidence="3" id="KW-1185">Reference proteome</keyword>